<dbReference type="AlphaFoldDB" id="A0A2D2LY43"/>
<evidence type="ECO:0000256" key="1">
    <source>
        <dbReference type="ARBA" id="ARBA00006484"/>
    </source>
</evidence>
<dbReference type="Pfam" id="PF00106">
    <property type="entry name" value="adh_short"/>
    <property type="match status" value="1"/>
</dbReference>
<evidence type="ECO:0000313" key="4">
    <source>
        <dbReference type="Proteomes" id="UP000229340"/>
    </source>
</evidence>
<dbReference type="PANTHER" id="PTHR44196">
    <property type="entry name" value="DEHYDROGENASE/REDUCTASE SDR FAMILY MEMBER 7B"/>
    <property type="match status" value="1"/>
</dbReference>
<dbReference type="InterPro" id="IPR036291">
    <property type="entry name" value="NAD(P)-bd_dom_sf"/>
</dbReference>
<dbReference type="EMBL" id="CP024445">
    <property type="protein sequence ID" value="ATR79906.1"/>
    <property type="molecule type" value="Genomic_DNA"/>
</dbReference>
<gene>
    <name evidence="3" type="ORF">NP7_11160</name>
</gene>
<keyword evidence="2" id="KW-0560">Oxidoreductase</keyword>
<organism evidence="3 4">
    <name type="scientific">Faucicola osloensis</name>
    <name type="common">Moraxella osloensis</name>
    <dbReference type="NCBI Taxonomy" id="34062"/>
    <lineage>
        <taxon>Bacteria</taxon>
        <taxon>Pseudomonadati</taxon>
        <taxon>Pseudomonadota</taxon>
        <taxon>Gammaproteobacteria</taxon>
        <taxon>Moraxellales</taxon>
        <taxon>Moraxellaceae</taxon>
        <taxon>Faucicola</taxon>
    </lineage>
</organism>
<protein>
    <recommendedName>
        <fullName evidence="5">SDR family NAD(P)-dependent oxidoreductase</fullName>
    </recommendedName>
</protein>
<dbReference type="GO" id="GO:0016020">
    <property type="term" value="C:membrane"/>
    <property type="evidence" value="ECO:0007669"/>
    <property type="project" value="TreeGrafter"/>
</dbReference>
<dbReference type="RefSeq" id="WP_100271232.1">
    <property type="nucleotide sequence ID" value="NZ_CP024445.1"/>
</dbReference>
<evidence type="ECO:0000313" key="3">
    <source>
        <dbReference type="EMBL" id="ATR79906.1"/>
    </source>
</evidence>
<dbReference type="Proteomes" id="UP000229340">
    <property type="component" value="Plasmid pNP7-2"/>
</dbReference>
<geneLocation type="plasmid" evidence="4">
    <name>pnp7-2</name>
</geneLocation>
<dbReference type="Gene3D" id="3.40.50.720">
    <property type="entry name" value="NAD(P)-binding Rossmann-like Domain"/>
    <property type="match status" value="1"/>
</dbReference>
<evidence type="ECO:0008006" key="5">
    <source>
        <dbReference type="Google" id="ProtNLM"/>
    </source>
</evidence>
<keyword evidence="3" id="KW-0614">Plasmid</keyword>
<dbReference type="InterPro" id="IPR002347">
    <property type="entry name" value="SDR_fam"/>
</dbReference>
<reference evidence="4" key="1">
    <citation type="submission" date="2017-10" db="EMBL/GenBank/DDBJ databases">
        <title>Complete genome sequence of Moraxella osloensis NP7 isolated from human skin.</title>
        <authorList>
            <person name="Lee K."/>
            <person name="Lim J.Y."/>
            <person name="Hwang I."/>
        </authorList>
    </citation>
    <scope>NUCLEOTIDE SEQUENCE [LARGE SCALE GENOMIC DNA]</scope>
    <source>
        <strain evidence="4">NP7</strain>
        <plasmid evidence="4">pnp7-2</plasmid>
    </source>
</reference>
<accession>A0A2D2LY43</accession>
<evidence type="ECO:0000256" key="2">
    <source>
        <dbReference type="ARBA" id="ARBA00023002"/>
    </source>
</evidence>
<dbReference type="PANTHER" id="PTHR44196:SF1">
    <property type="entry name" value="DEHYDROGENASE_REDUCTASE SDR FAMILY MEMBER 7B"/>
    <property type="match status" value="1"/>
</dbReference>
<dbReference type="SUPFAM" id="SSF51735">
    <property type="entry name" value="NAD(P)-binding Rossmann-fold domains"/>
    <property type="match status" value="1"/>
</dbReference>
<proteinExistence type="inferred from homology"/>
<name>A0A2D2LY43_FAUOS</name>
<dbReference type="GO" id="GO:0016491">
    <property type="term" value="F:oxidoreductase activity"/>
    <property type="evidence" value="ECO:0007669"/>
    <property type="project" value="UniProtKB-KW"/>
</dbReference>
<sequence length="259" mass="29216">MKHIIIIGGTSGIGLALADWHLHQSWQVTVIGSSAEKIAKLPQPLLQNPAFTAHVCDISDNIARRELFDKLAQPPFNRLIYCAGKYYNERQYQLNQDESQHMLAINLQAFQAVFGWASEQLKHSYDADKSLIAIASVAGLLDFEDASLYAKCKRAMIASCDAYRIGLRPFHINVICIASGYIDTTQLRSLNNGDASHKPYMISEQQAVKEIMTAIEQNIALHIFPKPMKRTISLLSVLPKPLLNQIMKLQYRHQDKQVR</sequence>
<comment type="similarity">
    <text evidence="1">Belongs to the short-chain dehydrogenases/reductases (SDR) family.</text>
</comment>